<dbReference type="GO" id="GO:0005737">
    <property type="term" value="C:cytoplasm"/>
    <property type="evidence" value="ECO:0007669"/>
    <property type="project" value="TreeGrafter"/>
</dbReference>
<proteinExistence type="inferred from homology"/>
<dbReference type="GO" id="GO:0045505">
    <property type="term" value="F:dynein intermediate chain binding"/>
    <property type="evidence" value="ECO:0007669"/>
    <property type="project" value="TreeGrafter"/>
</dbReference>
<name>A0A2B4SU89_STYPI</name>
<keyword evidence="3" id="KW-1185">Reference proteome</keyword>
<dbReference type="GO" id="GO:0007018">
    <property type="term" value="P:microtubule-based movement"/>
    <property type="evidence" value="ECO:0007669"/>
    <property type="project" value="TreeGrafter"/>
</dbReference>
<dbReference type="GO" id="GO:0005868">
    <property type="term" value="C:cytoplasmic dynein complex"/>
    <property type="evidence" value="ECO:0007669"/>
    <property type="project" value="TreeGrafter"/>
</dbReference>
<evidence type="ECO:0000313" key="3">
    <source>
        <dbReference type="Proteomes" id="UP000225706"/>
    </source>
</evidence>
<dbReference type="InterPro" id="IPR005334">
    <property type="entry name" value="Tctex-1-like"/>
</dbReference>
<comment type="similarity">
    <text evidence="1">Belongs to the dynein light chain Tctex-type family.</text>
</comment>
<dbReference type="Proteomes" id="UP000225706">
    <property type="component" value="Unassembled WGS sequence"/>
</dbReference>
<evidence type="ECO:0000256" key="1">
    <source>
        <dbReference type="ARBA" id="ARBA00005361"/>
    </source>
</evidence>
<dbReference type="PANTHER" id="PTHR21255:SF65">
    <property type="entry name" value="TCTEX1 DOMAIN-CONTAINING PROTEIN 2"/>
    <property type="match status" value="1"/>
</dbReference>
<dbReference type="PANTHER" id="PTHR21255">
    <property type="entry name" value="T-COMPLEX-ASSOCIATED-TESTIS-EXPRESSED 1/ DYNEIN LIGHT CHAIN"/>
    <property type="match status" value="1"/>
</dbReference>
<dbReference type="STRING" id="50429.A0A2B4SU89"/>
<dbReference type="Gene3D" id="3.30.1140.40">
    <property type="entry name" value="Tctex-1"/>
    <property type="match status" value="1"/>
</dbReference>
<evidence type="ECO:0000313" key="2">
    <source>
        <dbReference type="EMBL" id="PFX32148.1"/>
    </source>
</evidence>
<dbReference type="OrthoDB" id="10248487at2759"/>
<accession>A0A2B4SU89</accession>
<dbReference type="Pfam" id="PF03645">
    <property type="entry name" value="Tctex-1"/>
    <property type="match status" value="1"/>
</dbReference>
<dbReference type="AlphaFoldDB" id="A0A2B4SU89"/>
<dbReference type="CDD" id="cd21451">
    <property type="entry name" value="DLC-like_TCTEX1D"/>
    <property type="match status" value="1"/>
</dbReference>
<comment type="caution">
    <text evidence="2">The sequence shown here is derived from an EMBL/GenBank/DDBJ whole genome shotgun (WGS) entry which is preliminary data.</text>
</comment>
<dbReference type="InterPro" id="IPR038586">
    <property type="entry name" value="Tctex-1-like_sf"/>
</dbReference>
<protein>
    <submittedName>
        <fullName evidence="2">Tctex1 domain-containing protein 1</fullName>
    </submittedName>
</protein>
<reference evidence="3" key="1">
    <citation type="journal article" date="2017" name="bioRxiv">
        <title>Comparative analysis of the genomes of Stylophora pistillata and Acropora digitifera provides evidence for extensive differences between species of corals.</title>
        <authorList>
            <person name="Voolstra C.R."/>
            <person name="Li Y."/>
            <person name="Liew Y.J."/>
            <person name="Baumgarten S."/>
            <person name="Zoccola D."/>
            <person name="Flot J.-F."/>
            <person name="Tambutte S."/>
            <person name="Allemand D."/>
            <person name="Aranda M."/>
        </authorList>
    </citation>
    <scope>NUCLEOTIDE SEQUENCE [LARGE SCALE GENOMIC DNA]</scope>
</reference>
<sequence length="175" mass="19576">MMEGRRTRRSSSSASSLFFPAPKVPPQKGNFVMTFFSCPVGNVEQASSSTHSARPRATTVAENTYKMKPEKRISAEEVKSIIVQHLQSLESQIYEAKRCRELAKGMSNSIMGDLKHLGYARFKFVCSVTIGQVKGQDVRIASRSIWDTDCDTFVSESYHNDSLFAVCVVFGVYQE</sequence>
<gene>
    <name evidence="2" type="primary">tctex1d1</name>
    <name evidence="2" type="ORF">AWC38_SpisGene25795</name>
</gene>
<dbReference type="EMBL" id="LSMT01000026">
    <property type="protein sequence ID" value="PFX32148.1"/>
    <property type="molecule type" value="Genomic_DNA"/>
</dbReference>
<organism evidence="2 3">
    <name type="scientific">Stylophora pistillata</name>
    <name type="common">Smooth cauliflower coral</name>
    <dbReference type="NCBI Taxonomy" id="50429"/>
    <lineage>
        <taxon>Eukaryota</taxon>
        <taxon>Metazoa</taxon>
        <taxon>Cnidaria</taxon>
        <taxon>Anthozoa</taxon>
        <taxon>Hexacorallia</taxon>
        <taxon>Scleractinia</taxon>
        <taxon>Astrocoeniina</taxon>
        <taxon>Pocilloporidae</taxon>
        <taxon>Stylophora</taxon>
    </lineage>
</organism>